<dbReference type="EMBL" id="CASHSV030000206">
    <property type="protein sequence ID" value="CAJ2652302.1"/>
    <property type="molecule type" value="Genomic_DNA"/>
</dbReference>
<reference evidence="1" key="1">
    <citation type="submission" date="2023-10" db="EMBL/GenBank/DDBJ databases">
        <authorList>
            <person name="Rodriguez Cubillos JULIANA M."/>
            <person name="De Vega J."/>
        </authorList>
    </citation>
    <scope>NUCLEOTIDE SEQUENCE</scope>
</reference>
<evidence type="ECO:0000313" key="2">
    <source>
        <dbReference type="Proteomes" id="UP001177021"/>
    </source>
</evidence>
<accession>A0ACB0K6T5</accession>
<comment type="caution">
    <text evidence="1">The sequence shown here is derived from an EMBL/GenBank/DDBJ whole genome shotgun (WGS) entry which is preliminary data.</text>
</comment>
<dbReference type="Proteomes" id="UP001177021">
    <property type="component" value="Unassembled WGS sequence"/>
</dbReference>
<evidence type="ECO:0000313" key="1">
    <source>
        <dbReference type="EMBL" id="CAJ2652302.1"/>
    </source>
</evidence>
<gene>
    <name evidence="1" type="ORF">MILVUS5_LOCUS19804</name>
</gene>
<keyword evidence="2" id="KW-1185">Reference proteome</keyword>
<organism evidence="1 2">
    <name type="scientific">Trifolium pratense</name>
    <name type="common">Red clover</name>
    <dbReference type="NCBI Taxonomy" id="57577"/>
    <lineage>
        <taxon>Eukaryota</taxon>
        <taxon>Viridiplantae</taxon>
        <taxon>Streptophyta</taxon>
        <taxon>Embryophyta</taxon>
        <taxon>Tracheophyta</taxon>
        <taxon>Spermatophyta</taxon>
        <taxon>Magnoliopsida</taxon>
        <taxon>eudicotyledons</taxon>
        <taxon>Gunneridae</taxon>
        <taxon>Pentapetalae</taxon>
        <taxon>rosids</taxon>
        <taxon>fabids</taxon>
        <taxon>Fabales</taxon>
        <taxon>Fabaceae</taxon>
        <taxon>Papilionoideae</taxon>
        <taxon>50 kb inversion clade</taxon>
        <taxon>NPAAA clade</taxon>
        <taxon>Hologalegina</taxon>
        <taxon>IRL clade</taxon>
        <taxon>Trifolieae</taxon>
        <taxon>Trifolium</taxon>
    </lineage>
</organism>
<proteinExistence type="predicted"/>
<protein>
    <submittedName>
        <fullName evidence="1">Uncharacterized protein</fullName>
    </submittedName>
</protein>
<sequence length="542" mass="60373">MAMAVSGLRSGTLPLVHHHHHHHLRFPFAPPSFIKLNVHSKSKGFTLFARYAQTQDLFSSRRFQDSIEKLPKLVEDIVQTSVDTGPRGVLRLAQGVQAFLGVGQEWLTDVSKSTNSSAGLPTELQLGLLSPFYLRRLFERLGATYIKLGQFIASAPTLFPAEYVQEFQNCFDRAPPVPFEEIQSILRKELGKPIESVYEYVDPTPLASASIAQVHGARLKGSQEDVVIKVLKPGIEDILVADLNFVYVVARIIEFLNPEISRTSLVGIVKDIRESMLEEVDFYKEAANIEAFRRYLEATGLTGQATAPKVYQYCSTRQVLTMQRLYGVPLTDLDSIRSLVTSPESSLISALNVWFGSLLACESFHADVHAGNLWLLRDGRIGFLDFGIVGRISPKTWAAMEVFLGSIAIEDYDSMASSLIQMGATSNNVNASAFARDLEKVFSSIKELDTEIVVAARSGTARNPAAIAANVVVDERQMNALFLDVVRVSESYGLKFPREFALLLKQLLYFDRYTRLLAPNLNMLQDQRISIASNKRSNYRGN</sequence>
<name>A0ACB0K6T5_TRIPR</name>